<keyword evidence="3 4" id="KW-0964">Secreted</keyword>
<evidence type="ECO:0000256" key="2">
    <source>
        <dbReference type="ARBA" id="ARBA00011738"/>
    </source>
</evidence>
<sequence length="173" mass="19020">MASSLSQTIFFSILLLLSLHQAYAKKTHLHFYFHETILGPNATVMTVVRAPNSTSDALAFGAIAVVDDILREGEDENSTLIGRCQGLVAEVGLDGSRETLQNFVFTDGKYNGSTLAVHGKHVSATKMETLIIGGTGLFRMTKGYTIGIPLLITDSKVIYEFDVYVWHMEMKDD</sequence>
<dbReference type="PANTHER" id="PTHR21495">
    <property type="entry name" value="NUCLEOPORIN-RELATED"/>
    <property type="match status" value="1"/>
</dbReference>
<evidence type="ECO:0000256" key="1">
    <source>
        <dbReference type="ARBA" id="ARBA00010746"/>
    </source>
</evidence>
<accession>A0AAV8CNW8</accession>
<dbReference type="GO" id="GO:0048046">
    <property type="term" value="C:apoplast"/>
    <property type="evidence" value="ECO:0007669"/>
    <property type="project" value="UniProtKB-SubCell"/>
</dbReference>
<dbReference type="GO" id="GO:0009699">
    <property type="term" value="P:phenylpropanoid biosynthetic process"/>
    <property type="evidence" value="ECO:0007669"/>
    <property type="project" value="UniProtKB-ARBA"/>
</dbReference>
<dbReference type="Pfam" id="PF03018">
    <property type="entry name" value="Dirigent"/>
    <property type="match status" value="1"/>
</dbReference>
<protein>
    <recommendedName>
        <fullName evidence="4">Dirigent protein</fullName>
    </recommendedName>
</protein>
<evidence type="ECO:0000256" key="3">
    <source>
        <dbReference type="ARBA" id="ARBA00022525"/>
    </source>
</evidence>
<name>A0AAV8CNW8_9POAL</name>
<feature type="chain" id="PRO_5043091921" description="Dirigent protein" evidence="4">
    <location>
        <begin position="25"/>
        <end position="173"/>
    </location>
</feature>
<comment type="function">
    <text evidence="4">Dirigent proteins impart stereoselectivity on the phenoxy radical-coupling reaction, yielding optically active lignans from two molecules of coniferyl alcohol in the biosynthesis of lignans, flavonolignans, and alkaloids and thus plays a central role in plant secondary metabolism.</text>
</comment>
<dbReference type="InterPro" id="IPR004265">
    <property type="entry name" value="Dirigent"/>
</dbReference>
<comment type="subunit">
    <text evidence="2 4">Homodimer.</text>
</comment>
<dbReference type="Proteomes" id="UP001140206">
    <property type="component" value="Chromosome 5"/>
</dbReference>
<evidence type="ECO:0000256" key="4">
    <source>
        <dbReference type="RuleBase" id="RU363099"/>
    </source>
</evidence>
<dbReference type="EMBL" id="JAMFTS010000005">
    <property type="protein sequence ID" value="KAJ4755912.1"/>
    <property type="molecule type" value="Genomic_DNA"/>
</dbReference>
<proteinExistence type="inferred from homology"/>
<keyword evidence="6" id="KW-1185">Reference proteome</keyword>
<evidence type="ECO:0000313" key="5">
    <source>
        <dbReference type="EMBL" id="KAJ4755912.1"/>
    </source>
</evidence>
<comment type="caution">
    <text evidence="5">The sequence shown here is derived from an EMBL/GenBank/DDBJ whole genome shotgun (WGS) entry which is preliminary data.</text>
</comment>
<comment type="similarity">
    <text evidence="1 4">Belongs to the plant dirigent protein family.</text>
</comment>
<dbReference type="Gene3D" id="2.40.480.10">
    <property type="entry name" value="Allene oxide cyclase-like"/>
    <property type="match status" value="1"/>
</dbReference>
<dbReference type="InterPro" id="IPR044859">
    <property type="entry name" value="Allene_oxi_cyc_Dirigent"/>
</dbReference>
<keyword evidence="4" id="KW-0732">Signal</keyword>
<reference evidence="5" key="1">
    <citation type="submission" date="2022-08" db="EMBL/GenBank/DDBJ databases">
        <authorList>
            <person name="Marques A."/>
        </authorList>
    </citation>
    <scope>NUCLEOTIDE SEQUENCE</scope>
    <source>
        <strain evidence="5">RhyPub2mFocal</strain>
        <tissue evidence="5">Leaves</tissue>
    </source>
</reference>
<organism evidence="5 6">
    <name type="scientific">Rhynchospora pubera</name>
    <dbReference type="NCBI Taxonomy" id="906938"/>
    <lineage>
        <taxon>Eukaryota</taxon>
        <taxon>Viridiplantae</taxon>
        <taxon>Streptophyta</taxon>
        <taxon>Embryophyta</taxon>
        <taxon>Tracheophyta</taxon>
        <taxon>Spermatophyta</taxon>
        <taxon>Magnoliopsida</taxon>
        <taxon>Liliopsida</taxon>
        <taxon>Poales</taxon>
        <taxon>Cyperaceae</taxon>
        <taxon>Cyperoideae</taxon>
        <taxon>Rhynchosporeae</taxon>
        <taxon>Rhynchospora</taxon>
    </lineage>
</organism>
<keyword evidence="4" id="KW-0052">Apoplast</keyword>
<evidence type="ECO:0000313" key="6">
    <source>
        <dbReference type="Proteomes" id="UP001140206"/>
    </source>
</evidence>
<dbReference type="AlphaFoldDB" id="A0AAV8CNW8"/>
<comment type="subcellular location">
    <subcellularLocation>
        <location evidence="4">Secreted</location>
        <location evidence="4">Extracellular space</location>
        <location evidence="4">Apoplast</location>
    </subcellularLocation>
</comment>
<feature type="signal peptide" evidence="4">
    <location>
        <begin position="1"/>
        <end position="24"/>
    </location>
</feature>
<gene>
    <name evidence="5" type="ORF">LUZ62_090317</name>
</gene>